<keyword evidence="2" id="KW-0479">Metal-binding</keyword>
<protein>
    <submittedName>
        <fullName evidence="6">Peptidase M14</fullName>
    </submittedName>
</protein>
<dbReference type="CDD" id="cd06256">
    <property type="entry name" value="M14_ASTE_ASPA-like"/>
    <property type="match status" value="1"/>
</dbReference>
<dbReference type="GO" id="GO:0016788">
    <property type="term" value="F:hydrolase activity, acting on ester bonds"/>
    <property type="evidence" value="ECO:0007669"/>
    <property type="project" value="InterPro"/>
</dbReference>
<proteinExistence type="predicted"/>
<dbReference type="InterPro" id="IPR055438">
    <property type="entry name" value="AstE_AspA_cat"/>
</dbReference>
<dbReference type="GO" id="GO:0005829">
    <property type="term" value="C:cytosol"/>
    <property type="evidence" value="ECO:0007669"/>
    <property type="project" value="TreeGrafter"/>
</dbReference>
<evidence type="ECO:0000256" key="1">
    <source>
        <dbReference type="ARBA" id="ARBA00001947"/>
    </source>
</evidence>
<comment type="cofactor">
    <cofactor evidence="1">
        <name>Zn(2+)</name>
        <dbReference type="ChEBI" id="CHEBI:29105"/>
    </cofactor>
</comment>
<dbReference type="EMBL" id="NRRY01000005">
    <property type="protein sequence ID" value="MBK1617794.1"/>
    <property type="molecule type" value="Genomic_DNA"/>
</dbReference>
<keyword evidence="3" id="KW-0378">Hydrolase</keyword>
<evidence type="ECO:0000313" key="6">
    <source>
        <dbReference type="EMBL" id="MBK1617794.1"/>
    </source>
</evidence>
<evidence type="ECO:0000256" key="3">
    <source>
        <dbReference type="ARBA" id="ARBA00022801"/>
    </source>
</evidence>
<dbReference type="GO" id="GO:0046872">
    <property type="term" value="F:metal ion binding"/>
    <property type="evidence" value="ECO:0007669"/>
    <property type="project" value="UniProtKB-KW"/>
</dbReference>
<comment type="caution">
    <text evidence="6">The sequence shown here is derived from an EMBL/GenBank/DDBJ whole genome shotgun (WGS) entry which is preliminary data.</text>
</comment>
<dbReference type="PANTHER" id="PTHR15162:SF7">
    <property type="entry name" value="SUCCINYLGLUTAMATE DESUCCINYLASE"/>
    <property type="match status" value="1"/>
</dbReference>
<dbReference type="Gene3D" id="3.40.630.10">
    <property type="entry name" value="Zn peptidases"/>
    <property type="match status" value="1"/>
</dbReference>
<gene>
    <name evidence="6" type="ORF">CKO42_04855</name>
</gene>
<keyword evidence="4" id="KW-0862">Zinc</keyword>
<evidence type="ECO:0000256" key="4">
    <source>
        <dbReference type="ARBA" id="ARBA00022833"/>
    </source>
</evidence>
<accession>A0A9X0W6M0</accession>
<dbReference type="InterPro" id="IPR050178">
    <property type="entry name" value="AspA/AstE_fam"/>
</dbReference>
<evidence type="ECO:0000313" key="7">
    <source>
        <dbReference type="Proteomes" id="UP001138768"/>
    </source>
</evidence>
<dbReference type="Pfam" id="PF24827">
    <property type="entry name" value="AstE_AspA_cat"/>
    <property type="match status" value="1"/>
</dbReference>
<keyword evidence="7" id="KW-1185">Reference proteome</keyword>
<feature type="domain" description="Succinylglutamate desuccinylase/Aspartoacylase catalytic" evidence="5">
    <location>
        <begin position="51"/>
        <end position="203"/>
    </location>
</feature>
<sequence>MTETPITLTELDRLPEGLVELNSAELISQLKGPTLIHLDGERKPPLFVSVLMHGNEPVGWDAVRLMLSQCLERHGQLRLPRAMSLFIGNVHAAAANARHLPDQPDFNRVWPGTDQPPSPTQQLMAEVVARMAQRGIFASIDLHNNTGTNPHYACVNRIDNRYLHLARLFSRTVVYFVRPTGVQSQAMAKLCPAVTLECGRVGDRHGIEHAREFIDACLHLLELPEHALPAQDIDLFHTVARVTIPEQISFGFPPHQAQLVLSPELERFNFRELPAGTAFARVREGGYLEARDEHGRVVTDRYFGTEEGELKLREPAMPSMLTADATVIRQDCLCYLMERYNQHVPARH</sequence>
<dbReference type="SUPFAM" id="SSF53187">
    <property type="entry name" value="Zn-dependent exopeptidases"/>
    <property type="match status" value="1"/>
</dbReference>
<evidence type="ECO:0000259" key="5">
    <source>
        <dbReference type="Pfam" id="PF24827"/>
    </source>
</evidence>
<name>A0A9X0W6M0_9GAMM</name>
<dbReference type="PANTHER" id="PTHR15162">
    <property type="entry name" value="ASPARTOACYLASE"/>
    <property type="match status" value="1"/>
</dbReference>
<reference evidence="6 7" key="1">
    <citation type="journal article" date="2020" name="Microorganisms">
        <title>Osmotic Adaptation and Compatible Solute Biosynthesis of Phototrophic Bacteria as Revealed from Genome Analyses.</title>
        <authorList>
            <person name="Imhoff J.F."/>
            <person name="Rahn T."/>
            <person name="Kunzel S."/>
            <person name="Keller A."/>
            <person name="Neulinger S.C."/>
        </authorList>
    </citation>
    <scope>NUCLEOTIDE SEQUENCE [LARGE SCALE GENOMIC DNA]</scope>
    <source>
        <strain evidence="6 7">DSM 25653</strain>
    </source>
</reference>
<dbReference type="RefSeq" id="WP_200240023.1">
    <property type="nucleotide sequence ID" value="NZ_NRRY01000005.1"/>
</dbReference>
<organism evidence="6 7">
    <name type="scientific">Lamprobacter modestohalophilus</name>
    <dbReference type="NCBI Taxonomy" id="1064514"/>
    <lineage>
        <taxon>Bacteria</taxon>
        <taxon>Pseudomonadati</taxon>
        <taxon>Pseudomonadota</taxon>
        <taxon>Gammaproteobacteria</taxon>
        <taxon>Chromatiales</taxon>
        <taxon>Chromatiaceae</taxon>
        <taxon>Lamprobacter</taxon>
    </lineage>
</organism>
<evidence type="ECO:0000256" key="2">
    <source>
        <dbReference type="ARBA" id="ARBA00022723"/>
    </source>
</evidence>
<dbReference type="Proteomes" id="UP001138768">
    <property type="component" value="Unassembled WGS sequence"/>
</dbReference>
<dbReference type="AlphaFoldDB" id="A0A9X0W6M0"/>